<dbReference type="EMBL" id="KN822950">
    <property type="protein sequence ID" value="KIO33073.1"/>
    <property type="molecule type" value="Genomic_DNA"/>
</dbReference>
<dbReference type="HOGENOM" id="CLU_1403377_0_0_1"/>
<proteinExistence type="predicted"/>
<reference evidence="1 2" key="1">
    <citation type="submission" date="2014-04" db="EMBL/GenBank/DDBJ databases">
        <authorList>
            <consortium name="DOE Joint Genome Institute"/>
            <person name="Kuo A."/>
            <person name="Girlanda M."/>
            <person name="Perotto S."/>
            <person name="Kohler A."/>
            <person name="Nagy L.G."/>
            <person name="Floudas D."/>
            <person name="Copeland A."/>
            <person name="Barry K.W."/>
            <person name="Cichocki N."/>
            <person name="Veneault-Fourrey C."/>
            <person name="LaButti K."/>
            <person name="Lindquist E.A."/>
            <person name="Lipzen A."/>
            <person name="Lundell T."/>
            <person name="Morin E."/>
            <person name="Murat C."/>
            <person name="Sun H."/>
            <person name="Tunlid A."/>
            <person name="Henrissat B."/>
            <person name="Grigoriev I.V."/>
            <person name="Hibbett D.S."/>
            <person name="Martin F."/>
            <person name="Nordberg H.P."/>
            <person name="Cantor M.N."/>
            <person name="Hua S.X."/>
        </authorList>
    </citation>
    <scope>NUCLEOTIDE SEQUENCE [LARGE SCALE GENOMIC DNA]</scope>
    <source>
        <strain evidence="1 2">MUT 4182</strain>
    </source>
</reference>
<dbReference type="AlphaFoldDB" id="A0A0C3LGI5"/>
<evidence type="ECO:0000313" key="1">
    <source>
        <dbReference type="EMBL" id="KIO33073.1"/>
    </source>
</evidence>
<evidence type="ECO:0000313" key="2">
    <source>
        <dbReference type="Proteomes" id="UP000054248"/>
    </source>
</evidence>
<name>A0A0C3LGI5_9AGAM</name>
<accession>A0A0C3LGI5</accession>
<keyword evidence="2" id="KW-1185">Reference proteome</keyword>
<sequence length="194" mass="22321">MKSGNWRQKPAVYRCARCDERVSPHLTFTELISHYLENKVWFDKASDAREKAFIKSSNSKDPPSYSTLFNGHDWNADGNIIASDNSRDKARVTRLQNQLEAAYGNDPEDYNGQDFTTKSRRSINKAPERRIRRICRLCPEGFSPKPMYFAALKIHIEHAHCKVANVEEDTAVFDPSRDIAPENPWVFDVPFISL</sequence>
<dbReference type="Proteomes" id="UP000054248">
    <property type="component" value="Unassembled WGS sequence"/>
</dbReference>
<reference evidence="2" key="2">
    <citation type="submission" date="2015-01" db="EMBL/GenBank/DDBJ databases">
        <title>Evolutionary Origins and Diversification of the Mycorrhizal Mutualists.</title>
        <authorList>
            <consortium name="DOE Joint Genome Institute"/>
            <consortium name="Mycorrhizal Genomics Consortium"/>
            <person name="Kohler A."/>
            <person name="Kuo A."/>
            <person name="Nagy L.G."/>
            <person name="Floudas D."/>
            <person name="Copeland A."/>
            <person name="Barry K.W."/>
            <person name="Cichocki N."/>
            <person name="Veneault-Fourrey C."/>
            <person name="LaButti K."/>
            <person name="Lindquist E.A."/>
            <person name="Lipzen A."/>
            <person name="Lundell T."/>
            <person name="Morin E."/>
            <person name="Murat C."/>
            <person name="Riley R."/>
            <person name="Ohm R."/>
            <person name="Sun H."/>
            <person name="Tunlid A."/>
            <person name="Henrissat B."/>
            <person name="Grigoriev I.V."/>
            <person name="Hibbett D.S."/>
            <person name="Martin F."/>
        </authorList>
    </citation>
    <scope>NUCLEOTIDE SEQUENCE [LARGE SCALE GENOMIC DNA]</scope>
    <source>
        <strain evidence="2">MUT 4182</strain>
    </source>
</reference>
<protein>
    <submittedName>
        <fullName evidence="1">Uncharacterized protein</fullName>
    </submittedName>
</protein>
<gene>
    <name evidence="1" type="ORF">M407DRAFT_204460</name>
</gene>
<organism evidence="1 2">
    <name type="scientific">Tulasnella calospora MUT 4182</name>
    <dbReference type="NCBI Taxonomy" id="1051891"/>
    <lineage>
        <taxon>Eukaryota</taxon>
        <taxon>Fungi</taxon>
        <taxon>Dikarya</taxon>
        <taxon>Basidiomycota</taxon>
        <taxon>Agaricomycotina</taxon>
        <taxon>Agaricomycetes</taxon>
        <taxon>Cantharellales</taxon>
        <taxon>Tulasnellaceae</taxon>
        <taxon>Tulasnella</taxon>
    </lineage>
</organism>
<dbReference type="OrthoDB" id="3225647at2759"/>